<feature type="region of interest" description="Disordered" evidence="9">
    <location>
        <begin position="1"/>
        <end position="46"/>
    </location>
</feature>
<evidence type="ECO:0000259" key="10">
    <source>
        <dbReference type="Pfam" id="PF04316"/>
    </source>
</evidence>
<name>A0ABX5RTD8_9BURK</name>
<evidence type="ECO:0000256" key="7">
    <source>
        <dbReference type="ARBA" id="ARBA00024739"/>
    </source>
</evidence>
<dbReference type="InterPro" id="IPR007412">
    <property type="entry name" value="FlgM"/>
</dbReference>
<evidence type="ECO:0000313" key="12">
    <source>
        <dbReference type="Proteomes" id="UP000292307"/>
    </source>
</evidence>
<dbReference type="Proteomes" id="UP000292307">
    <property type="component" value="Chromosome"/>
</dbReference>
<evidence type="ECO:0000256" key="8">
    <source>
        <dbReference type="ARBA" id="ARBA00030117"/>
    </source>
</evidence>
<proteinExistence type="inferred from homology"/>
<evidence type="ECO:0000313" key="11">
    <source>
        <dbReference type="EMBL" id="QBI01068.1"/>
    </source>
</evidence>
<feature type="compositionally biased region" description="Low complexity" evidence="9">
    <location>
        <begin position="31"/>
        <end position="46"/>
    </location>
</feature>
<evidence type="ECO:0000256" key="3">
    <source>
        <dbReference type="ARBA" id="ARBA00022491"/>
    </source>
</evidence>
<evidence type="ECO:0000256" key="6">
    <source>
        <dbReference type="ARBA" id="ARBA00023163"/>
    </source>
</evidence>
<reference evidence="11 12" key="1">
    <citation type="submission" date="2019-02" db="EMBL/GenBank/DDBJ databases">
        <title>Draft Genome Sequences of Six Type Strains of the Genus Massilia.</title>
        <authorList>
            <person name="Miess H."/>
            <person name="Frediansyhah A."/>
            <person name="Gross H."/>
        </authorList>
    </citation>
    <scope>NUCLEOTIDE SEQUENCE [LARGE SCALE GENOMIC DNA]</scope>
    <source>
        <strain evidence="11 12">DSM 17472</strain>
    </source>
</reference>
<keyword evidence="5" id="KW-0805">Transcription regulation</keyword>
<comment type="function">
    <text evidence="7">Responsible for the coupling of flagellin expression to flagellar assembly by preventing expression of the flagellin genes when a component of the middle class of proteins is defective. It negatively regulates flagellar genes by inhibiting the activity of FliA by directly binding to FliA.</text>
</comment>
<dbReference type="EMBL" id="CP036401">
    <property type="protein sequence ID" value="QBI01068.1"/>
    <property type="molecule type" value="Genomic_DNA"/>
</dbReference>
<keyword evidence="11" id="KW-0966">Cell projection</keyword>
<keyword evidence="11" id="KW-0282">Flagellum</keyword>
<keyword evidence="11" id="KW-0969">Cilium</keyword>
<keyword evidence="4" id="KW-1005">Bacterial flagellum biogenesis</keyword>
<protein>
    <recommendedName>
        <fullName evidence="2">Negative regulator of flagellin synthesis</fullName>
    </recommendedName>
    <alternativeName>
        <fullName evidence="8">Anti-sigma-28 factor</fullName>
    </alternativeName>
</protein>
<accession>A0ABX5RTD8</accession>
<keyword evidence="3" id="KW-0678">Repressor</keyword>
<organism evidence="11 12">
    <name type="scientific">Pseudoduganella albidiflava</name>
    <dbReference type="NCBI Taxonomy" id="321983"/>
    <lineage>
        <taxon>Bacteria</taxon>
        <taxon>Pseudomonadati</taxon>
        <taxon>Pseudomonadota</taxon>
        <taxon>Betaproteobacteria</taxon>
        <taxon>Burkholderiales</taxon>
        <taxon>Oxalobacteraceae</taxon>
        <taxon>Telluria group</taxon>
        <taxon>Pseudoduganella</taxon>
    </lineage>
</organism>
<dbReference type="NCBIfam" id="TIGR03824">
    <property type="entry name" value="FlgM_jcvi"/>
    <property type="match status" value="1"/>
</dbReference>
<sequence length="100" mass="10473">MAIETKSRGQRMRISSGTPGVMPVQTVTDTAPAEAPKAAAPAASAPLQSSVLQPAMQAMKEMPDFDHAKVAMLRDALAKGELPFNAGKLAGMIQRFHGGQ</sequence>
<dbReference type="SUPFAM" id="SSF101498">
    <property type="entry name" value="Anti-sigma factor FlgM"/>
    <property type="match status" value="1"/>
</dbReference>
<evidence type="ECO:0000256" key="1">
    <source>
        <dbReference type="ARBA" id="ARBA00005322"/>
    </source>
</evidence>
<evidence type="ECO:0000256" key="5">
    <source>
        <dbReference type="ARBA" id="ARBA00023015"/>
    </source>
</evidence>
<keyword evidence="12" id="KW-1185">Reference proteome</keyword>
<dbReference type="Pfam" id="PF04316">
    <property type="entry name" value="FlgM"/>
    <property type="match status" value="1"/>
</dbReference>
<dbReference type="InterPro" id="IPR035890">
    <property type="entry name" value="Anti-sigma-28_factor_FlgM_sf"/>
</dbReference>
<evidence type="ECO:0000256" key="2">
    <source>
        <dbReference type="ARBA" id="ARBA00017823"/>
    </source>
</evidence>
<gene>
    <name evidence="11" type="primary">flgM</name>
    <name evidence="11" type="ORF">EYF70_09575</name>
</gene>
<comment type="similarity">
    <text evidence="1">Belongs to the FlgM family.</text>
</comment>
<keyword evidence="6" id="KW-0804">Transcription</keyword>
<dbReference type="RefSeq" id="WP_131145194.1">
    <property type="nucleotide sequence ID" value="NZ_BMWV01000007.1"/>
</dbReference>
<dbReference type="InterPro" id="IPR031316">
    <property type="entry name" value="FlgM_C"/>
</dbReference>
<evidence type="ECO:0000256" key="4">
    <source>
        <dbReference type="ARBA" id="ARBA00022795"/>
    </source>
</evidence>
<feature type="domain" description="Anti-sigma-28 factor FlgM C-terminal" evidence="10">
    <location>
        <begin position="50"/>
        <end position="91"/>
    </location>
</feature>
<evidence type="ECO:0000256" key="9">
    <source>
        <dbReference type="SAM" id="MobiDB-lite"/>
    </source>
</evidence>